<accession>A0AAE8HM20</accession>
<sequence length="265" mass="31445">MLYKLFSDETEWSIFQNILATENMIYTKSKSEKILFHQLKQEKWSDNTDSRPDFVSEKFMVELFEVDDIVTTKKGSNNPQRKADARAFRTANEFMKHFPEGTFSENVKVVAHGDTRYNPLTDSFTSEDSFNHHNYSAYLNNFKRITQKHLDSVPAYRTNFPEKKLGFMILDDSTYYVLKNQFQKPVNAKQILYNLPFFDKNFMNLFIKSDIDFILWAFDNKYIYTKQSQHGQGLFAPQLAIIEKENFYLKKSKYFQVDEMLSLEE</sequence>
<gene>
    <name evidence="1" type="ORF">SAMN05216415_1660</name>
</gene>
<proteinExistence type="predicted"/>
<protein>
    <submittedName>
        <fullName evidence="1">Uncharacterized protein</fullName>
    </submittedName>
</protein>
<name>A0AAE8HM20_STREI</name>
<dbReference type="Proteomes" id="UP000182107">
    <property type="component" value="Unassembled WGS sequence"/>
</dbReference>
<organism evidence="1 2">
    <name type="scientific">Streptococcus equinus</name>
    <name type="common">Streptococcus bovis</name>
    <dbReference type="NCBI Taxonomy" id="1335"/>
    <lineage>
        <taxon>Bacteria</taxon>
        <taxon>Bacillati</taxon>
        <taxon>Bacillota</taxon>
        <taxon>Bacilli</taxon>
        <taxon>Lactobacillales</taxon>
        <taxon>Streptococcaceae</taxon>
        <taxon>Streptococcus</taxon>
    </lineage>
</organism>
<dbReference type="EMBL" id="FNMW01000002">
    <property type="protein sequence ID" value="SDX01245.1"/>
    <property type="molecule type" value="Genomic_DNA"/>
</dbReference>
<comment type="caution">
    <text evidence="1">The sequence shown here is derived from an EMBL/GenBank/DDBJ whole genome shotgun (WGS) entry which is preliminary data.</text>
</comment>
<evidence type="ECO:0000313" key="1">
    <source>
        <dbReference type="EMBL" id="SDX01245.1"/>
    </source>
</evidence>
<dbReference type="AlphaFoldDB" id="A0AAE8HM20"/>
<reference evidence="1 2" key="1">
    <citation type="submission" date="2016-10" db="EMBL/GenBank/DDBJ databases">
        <authorList>
            <person name="Varghese N."/>
            <person name="Submissions S."/>
        </authorList>
    </citation>
    <scope>NUCLEOTIDE SEQUENCE [LARGE SCALE GENOMIC DNA]</scope>
    <source>
        <strain evidence="1 2">Sb17</strain>
    </source>
</reference>
<dbReference type="RefSeq" id="WP_074603589.1">
    <property type="nucleotide sequence ID" value="NZ_FNMW01000002.1"/>
</dbReference>
<evidence type="ECO:0000313" key="2">
    <source>
        <dbReference type="Proteomes" id="UP000182107"/>
    </source>
</evidence>